<evidence type="ECO:0000313" key="1">
    <source>
        <dbReference type="EMBL" id="KAH3670065.1"/>
    </source>
</evidence>
<comment type="caution">
    <text evidence="1">The sequence shown here is derived from an EMBL/GenBank/DDBJ whole genome shotgun (WGS) entry which is preliminary data.</text>
</comment>
<organism evidence="1 2">
    <name type="scientific">Ogataea polymorpha</name>
    <dbReference type="NCBI Taxonomy" id="460523"/>
    <lineage>
        <taxon>Eukaryota</taxon>
        <taxon>Fungi</taxon>
        <taxon>Dikarya</taxon>
        <taxon>Ascomycota</taxon>
        <taxon>Saccharomycotina</taxon>
        <taxon>Pichiomycetes</taxon>
        <taxon>Pichiales</taxon>
        <taxon>Pichiaceae</taxon>
        <taxon>Ogataea</taxon>
    </lineage>
</organism>
<dbReference type="AlphaFoldDB" id="A0A9P8PE91"/>
<dbReference type="EMBL" id="JAEUBD010000983">
    <property type="protein sequence ID" value="KAH3670065.1"/>
    <property type="molecule type" value="Genomic_DNA"/>
</dbReference>
<protein>
    <submittedName>
        <fullName evidence="1">Uncharacterized protein</fullName>
    </submittedName>
</protein>
<dbReference type="Proteomes" id="UP000788993">
    <property type="component" value="Unassembled WGS sequence"/>
</dbReference>
<reference evidence="1" key="1">
    <citation type="journal article" date="2021" name="Open Biol.">
        <title>Shared evolutionary footprints suggest mitochondrial oxidative damage underlies multiple complex I losses in fungi.</title>
        <authorList>
            <person name="Schikora-Tamarit M.A."/>
            <person name="Marcet-Houben M."/>
            <person name="Nosek J."/>
            <person name="Gabaldon T."/>
        </authorList>
    </citation>
    <scope>NUCLEOTIDE SEQUENCE</scope>
    <source>
        <strain evidence="1">NCAIM Y.01608</strain>
    </source>
</reference>
<keyword evidence="2" id="KW-1185">Reference proteome</keyword>
<gene>
    <name evidence="1" type="ORF">OGATHE_002878</name>
</gene>
<sequence>MMFVSSDPETTWSLSAFQERELILDVWNAHLVVTKDRSASLRTCTHRSRRSNQLELFVVHVDGESHRVGHDNVRRRHSHRTWAVVQFVLRNFSALWVEHDELIVSDHCAELGSKISLDRLLRQRGGSGQFPRV</sequence>
<reference evidence="1" key="2">
    <citation type="submission" date="2021-01" db="EMBL/GenBank/DDBJ databases">
        <authorList>
            <person name="Schikora-Tamarit M.A."/>
        </authorList>
    </citation>
    <scope>NUCLEOTIDE SEQUENCE</scope>
    <source>
        <strain evidence="1">NCAIM Y.01608</strain>
    </source>
</reference>
<accession>A0A9P8PE91</accession>
<name>A0A9P8PE91_9ASCO</name>
<evidence type="ECO:0000313" key="2">
    <source>
        <dbReference type="Proteomes" id="UP000788993"/>
    </source>
</evidence>
<proteinExistence type="predicted"/>